<dbReference type="OrthoDB" id="517776at2"/>
<dbReference type="EMBL" id="CP042326">
    <property type="protein sequence ID" value="QDZ41206.1"/>
    <property type="molecule type" value="Genomic_DNA"/>
</dbReference>
<name>A0A5B8NQD2_9CHRO</name>
<dbReference type="Proteomes" id="UP000318453">
    <property type="component" value="Chromosome"/>
</dbReference>
<evidence type="ECO:0000313" key="2">
    <source>
        <dbReference type="EMBL" id="QDZ41206.1"/>
    </source>
</evidence>
<organism evidence="2 3">
    <name type="scientific">Euhalothece natronophila Z-M001</name>
    <dbReference type="NCBI Taxonomy" id="522448"/>
    <lineage>
        <taxon>Bacteria</taxon>
        <taxon>Bacillati</taxon>
        <taxon>Cyanobacteriota</taxon>
        <taxon>Cyanophyceae</taxon>
        <taxon>Oscillatoriophycideae</taxon>
        <taxon>Chroococcales</taxon>
        <taxon>Halothecacae</taxon>
        <taxon>Halothece cluster</taxon>
        <taxon>Euhalothece</taxon>
    </lineage>
</organism>
<reference evidence="2 3" key="1">
    <citation type="submission" date="2019-08" db="EMBL/GenBank/DDBJ databases">
        <title>Carotenoids and Carotenoid Binding Proteins in the Halophilic Cyanobacterium Euhalothece sp. ZM00.</title>
        <authorList>
            <person name="Cho S.M."/>
            <person name="Song J.Y."/>
            <person name="Park Y.-I."/>
        </authorList>
    </citation>
    <scope>NUCLEOTIDE SEQUENCE [LARGE SCALE GENOMIC DNA]</scope>
    <source>
        <strain evidence="2 3">Z-M001</strain>
    </source>
</reference>
<dbReference type="InterPro" id="IPR012337">
    <property type="entry name" value="RNaseH-like_sf"/>
</dbReference>
<evidence type="ECO:0000313" key="3">
    <source>
        <dbReference type="Proteomes" id="UP000318453"/>
    </source>
</evidence>
<sequence length="191" mass="21334">MVSSFRQCLEDQSRKTGISTIFGGIIGGKSAKKTIRDGKKRNWSSLPRGNKPGMVLIDSGYGNNTTFLSQLEERNLNYLGGIAKNRKVKLEKTGNAKETIRVDELAASLSKSDFTEVQLTIEKPKTFWVAVVEGEISRLEGKKSIAIVMNASSFSEATEVDYFLTNVPPNQATPQWVVKTYSQRNWVEVFY</sequence>
<protein>
    <submittedName>
        <fullName evidence="2">Transposase</fullName>
    </submittedName>
</protein>
<gene>
    <name evidence="2" type="ORF">FRE64_15395</name>
</gene>
<dbReference type="AlphaFoldDB" id="A0A5B8NQD2"/>
<dbReference type="KEGG" id="enn:FRE64_15395"/>
<proteinExistence type="predicted"/>
<dbReference type="Pfam" id="PF13546">
    <property type="entry name" value="DDE_5"/>
    <property type="match status" value="1"/>
</dbReference>
<accession>A0A5B8NQD2</accession>
<feature type="domain" description="Transposase IS701-like DDE" evidence="1">
    <location>
        <begin position="48"/>
        <end position="90"/>
    </location>
</feature>
<evidence type="ECO:0000259" key="1">
    <source>
        <dbReference type="Pfam" id="PF13546"/>
    </source>
</evidence>
<keyword evidence="3" id="KW-1185">Reference proteome</keyword>
<dbReference type="SUPFAM" id="SSF53098">
    <property type="entry name" value="Ribonuclease H-like"/>
    <property type="match status" value="1"/>
</dbReference>
<dbReference type="InterPro" id="IPR038721">
    <property type="entry name" value="IS701-like_DDE_dom"/>
</dbReference>